<gene>
    <name evidence="1" type="ORF">HMPREF0027_1120</name>
</gene>
<evidence type="ECO:0000313" key="2">
    <source>
        <dbReference type="Proteomes" id="UP000005467"/>
    </source>
</evidence>
<comment type="caution">
    <text evidence="1">The sequence shown here is derived from an EMBL/GenBank/DDBJ whole genome shotgun (WGS) entry which is preliminary data.</text>
</comment>
<protein>
    <submittedName>
        <fullName evidence="1">Uncharacterized protein</fullName>
    </submittedName>
</protein>
<dbReference type="AlphaFoldDB" id="E8KH03"/>
<dbReference type="RefSeq" id="WP_005622740.1">
    <property type="nucleotide sequence ID" value="NZ_GL831080.1"/>
</dbReference>
<sequence length="68" mass="7480">MQKDIADTIALMSSKEILVNKLPTMPESAAHESLAIDFVEFAKKLSLELQNNYSDVNLALFQGNHSAS</sequence>
<keyword evidence="2" id="KW-1185">Reference proteome</keyword>
<accession>E8KH03</accession>
<reference evidence="1 2" key="1">
    <citation type="submission" date="2011-01" db="EMBL/GenBank/DDBJ databases">
        <authorList>
            <person name="Muzny D."/>
            <person name="Qin X."/>
            <person name="Deng J."/>
            <person name="Jiang H."/>
            <person name="Liu Y."/>
            <person name="Qu J."/>
            <person name="Song X.-Z."/>
            <person name="Zhang L."/>
            <person name="Thornton R."/>
            <person name="Coyle M."/>
            <person name="Francisco L."/>
            <person name="Jackson L."/>
            <person name="Javaid M."/>
            <person name="Korchina V."/>
            <person name="Kovar C."/>
            <person name="Mata R."/>
            <person name="Mathew T."/>
            <person name="Ngo R."/>
            <person name="Nguyen L."/>
            <person name="Nguyen N."/>
            <person name="Okwuonu G."/>
            <person name="Ongeri F."/>
            <person name="Pham C."/>
            <person name="Simmons D."/>
            <person name="Wilczek-Boney K."/>
            <person name="Hale W."/>
            <person name="Jakkamsetti A."/>
            <person name="Pham P."/>
            <person name="Ruth R."/>
            <person name="San Lucas F."/>
            <person name="Warren J."/>
            <person name="Zhang J."/>
            <person name="Zhao Z."/>
            <person name="Zhou C."/>
            <person name="Zhu D."/>
            <person name="Lee S."/>
            <person name="Bess C."/>
            <person name="Blankenburg K."/>
            <person name="Forbes L."/>
            <person name="Fu Q."/>
            <person name="Gubbala S."/>
            <person name="Hirani K."/>
            <person name="Jayaseelan J.C."/>
            <person name="Lara F."/>
            <person name="Munidasa M."/>
            <person name="Palculict T."/>
            <person name="Patil S."/>
            <person name="Pu L.-L."/>
            <person name="Saada N."/>
            <person name="Tang L."/>
            <person name="Weissenberger G."/>
            <person name="Zhu Y."/>
            <person name="Hemphill L."/>
            <person name="Shang Y."/>
            <person name="Youmans B."/>
            <person name="Ayvaz T."/>
            <person name="Ross M."/>
            <person name="Santibanez J."/>
            <person name="Aqrawi P."/>
            <person name="Gross S."/>
            <person name="Joshi V."/>
            <person name="Fowler G."/>
            <person name="Nazareth L."/>
            <person name="Reid J."/>
            <person name="Worley K."/>
            <person name="Petrosino J."/>
            <person name="Highlander S."/>
            <person name="Gibbs R."/>
        </authorList>
    </citation>
    <scope>NUCLEOTIDE SEQUENCE [LARGE SCALE GENOMIC DNA]</scope>
    <source>
        <strain evidence="1 2">ATCC 25976</strain>
    </source>
</reference>
<name>E8KH03_9PAST</name>
<dbReference type="Proteomes" id="UP000005467">
    <property type="component" value="Unassembled WGS sequence"/>
</dbReference>
<dbReference type="HOGENOM" id="CLU_2784616_0_0_6"/>
<dbReference type="EMBL" id="AEVG01000075">
    <property type="protein sequence ID" value="EFX91829.1"/>
    <property type="molecule type" value="Genomic_DNA"/>
</dbReference>
<proteinExistence type="predicted"/>
<evidence type="ECO:0000313" key="1">
    <source>
        <dbReference type="EMBL" id="EFX91829.1"/>
    </source>
</evidence>
<organism evidence="1 2">
    <name type="scientific">Actinobacillus ureae ATCC 25976</name>
    <dbReference type="NCBI Taxonomy" id="887324"/>
    <lineage>
        <taxon>Bacteria</taxon>
        <taxon>Pseudomonadati</taxon>
        <taxon>Pseudomonadota</taxon>
        <taxon>Gammaproteobacteria</taxon>
        <taxon>Pasteurellales</taxon>
        <taxon>Pasteurellaceae</taxon>
        <taxon>Actinobacillus</taxon>
    </lineage>
</organism>